<dbReference type="RefSeq" id="WP_038283684.1">
    <property type="nucleotide sequence ID" value="NZ_JPME01000025.1"/>
</dbReference>
<dbReference type="Pfam" id="PF02311">
    <property type="entry name" value="AraC_binding"/>
    <property type="match status" value="1"/>
</dbReference>
<name>A0A084JH26_9FIRM</name>
<dbReference type="PANTHER" id="PTHR43280:SF2">
    <property type="entry name" value="HTH-TYPE TRANSCRIPTIONAL REGULATOR EXSA"/>
    <property type="match status" value="1"/>
</dbReference>
<dbReference type="SUPFAM" id="SSF46689">
    <property type="entry name" value="Homeodomain-like"/>
    <property type="match status" value="1"/>
</dbReference>
<dbReference type="InterPro" id="IPR009057">
    <property type="entry name" value="Homeodomain-like_sf"/>
</dbReference>
<keyword evidence="2" id="KW-0238">DNA-binding</keyword>
<dbReference type="PROSITE" id="PS00041">
    <property type="entry name" value="HTH_ARAC_FAMILY_1"/>
    <property type="match status" value="1"/>
</dbReference>
<protein>
    <submittedName>
        <fullName evidence="5">AraC family transcriptional regulator</fullName>
    </submittedName>
</protein>
<dbReference type="Gene3D" id="2.60.120.10">
    <property type="entry name" value="Jelly Rolls"/>
    <property type="match status" value="1"/>
</dbReference>
<dbReference type="InterPro" id="IPR018060">
    <property type="entry name" value="HTH_AraC"/>
</dbReference>
<keyword evidence="1" id="KW-0805">Transcription regulation</keyword>
<dbReference type="InterPro" id="IPR011051">
    <property type="entry name" value="RmlC_Cupin_sf"/>
</dbReference>
<dbReference type="InterPro" id="IPR018062">
    <property type="entry name" value="HTH_AraC-typ_CS"/>
</dbReference>
<dbReference type="Proteomes" id="UP000028525">
    <property type="component" value="Unassembled WGS sequence"/>
</dbReference>
<dbReference type="PROSITE" id="PS01124">
    <property type="entry name" value="HTH_ARAC_FAMILY_2"/>
    <property type="match status" value="1"/>
</dbReference>
<feature type="domain" description="HTH araC/xylS-type" evidence="4">
    <location>
        <begin position="221"/>
        <end position="318"/>
    </location>
</feature>
<evidence type="ECO:0000313" key="6">
    <source>
        <dbReference type="Proteomes" id="UP000028525"/>
    </source>
</evidence>
<dbReference type="InterPro" id="IPR020449">
    <property type="entry name" value="Tscrpt_reg_AraC-type_HTH"/>
</dbReference>
<gene>
    <name evidence="5" type="ORF">IO98_18700</name>
</gene>
<proteinExistence type="predicted"/>
<dbReference type="Gene3D" id="1.10.10.60">
    <property type="entry name" value="Homeodomain-like"/>
    <property type="match status" value="2"/>
</dbReference>
<dbReference type="STRING" id="29354.IO98_18700"/>
<evidence type="ECO:0000259" key="4">
    <source>
        <dbReference type="PROSITE" id="PS01124"/>
    </source>
</evidence>
<dbReference type="PANTHER" id="PTHR43280">
    <property type="entry name" value="ARAC-FAMILY TRANSCRIPTIONAL REGULATOR"/>
    <property type="match status" value="1"/>
</dbReference>
<dbReference type="OrthoDB" id="9816335at2"/>
<evidence type="ECO:0000313" key="5">
    <source>
        <dbReference type="EMBL" id="KEZ88260.1"/>
    </source>
</evidence>
<keyword evidence="6" id="KW-1185">Reference proteome</keyword>
<evidence type="ECO:0000256" key="1">
    <source>
        <dbReference type="ARBA" id="ARBA00023015"/>
    </source>
</evidence>
<dbReference type="SMART" id="SM00342">
    <property type="entry name" value="HTH_ARAC"/>
    <property type="match status" value="1"/>
</dbReference>
<dbReference type="SUPFAM" id="SSF51182">
    <property type="entry name" value="RmlC-like cupins"/>
    <property type="match status" value="1"/>
</dbReference>
<comment type="caution">
    <text evidence="5">The sequence shown here is derived from an EMBL/GenBank/DDBJ whole genome shotgun (WGS) entry which is preliminary data.</text>
</comment>
<accession>A0A084JH26</accession>
<dbReference type="AlphaFoldDB" id="A0A084JH26"/>
<evidence type="ECO:0000256" key="3">
    <source>
        <dbReference type="ARBA" id="ARBA00023163"/>
    </source>
</evidence>
<dbReference type="GO" id="GO:0043565">
    <property type="term" value="F:sequence-specific DNA binding"/>
    <property type="evidence" value="ECO:0007669"/>
    <property type="project" value="InterPro"/>
</dbReference>
<dbReference type="Pfam" id="PF12833">
    <property type="entry name" value="HTH_18"/>
    <property type="match status" value="1"/>
</dbReference>
<keyword evidence="3" id="KW-0804">Transcription</keyword>
<organism evidence="5 6">
    <name type="scientific">Lacrimispora celerecrescens</name>
    <dbReference type="NCBI Taxonomy" id="29354"/>
    <lineage>
        <taxon>Bacteria</taxon>
        <taxon>Bacillati</taxon>
        <taxon>Bacillota</taxon>
        <taxon>Clostridia</taxon>
        <taxon>Lachnospirales</taxon>
        <taxon>Lachnospiraceae</taxon>
        <taxon>Lacrimispora</taxon>
    </lineage>
</organism>
<dbReference type="PRINTS" id="PR00032">
    <property type="entry name" value="HTHARAC"/>
</dbReference>
<dbReference type="InterPro" id="IPR003313">
    <property type="entry name" value="AraC-bd"/>
</dbReference>
<dbReference type="InterPro" id="IPR014710">
    <property type="entry name" value="RmlC-like_jellyroll"/>
</dbReference>
<dbReference type="GO" id="GO:0003700">
    <property type="term" value="F:DNA-binding transcription factor activity"/>
    <property type="evidence" value="ECO:0007669"/>
    <property type="project" value="InterPro"/>
</dbReference>
<evidence type="ECO:0000256" key="2">
    <source>
        <dbReference type="ARBA" id="ARBA00023125"/>
    </source>
</evidence>
<dbReference type="EMBL" id="JPME01000025">
    <property type="protein sequence ID" value="KEZ88260.1"/>
    <property type="molecule type" value="Genomic_DNA"/>
</dbReference>
<reference evidence="5 6" key="1">
    <citation type="submission" date="2014-07" db="EMBL/GenBank/DDBJ databases">
        <title>Draft genome of Clostridium celerecrescens 152B isolated from sediments associated with methane hydrate from Krishna Godavari basin.</title>
        <authorList>
            <person name="Honkalas V.S."/>
            <person name="Dabir A.P."/>
            <person name="Arora P."/>
            <person name="Dhakephalkar P.K."/>
        </authorList>
    </citation>
    <scope>NUCLEOTIDE SEQUENCE [LARGE SCALE GENOMIC DNA]</scope>
    <source>
        <strain evidence="5 6">152B</strain>
    </source>
</reference>
<sequence length="320" mass="37550">MNQEILDRLGVITDEEREIINGRTEIDRNRYTEGQELVIDSKKMLEHGKMIRIRPHTRFVHFPKHKHNYIEVIYMCKGETVHFIDGEKVVLKTGELLFLNQHATQEILPAGEEDIGINFIILPEFFDTAFEMMGEEENLLRDFLVGCLCFDPRYASYLHFQVADVLPVQNLVENMVWTLLSDQPNKRSINQITMGLLFLQLMHYTDKISHTLESFEQKLIFQVLTYIDENYKDGELTELSALLSYNIYWLSRAIKRLTGRTYKELLQVKRLNQASVLLLNTRLSVTDISIAVGYDNTSYFHRIFRNYYGMSPKEYRASDT</sequence>